<sequence length="138" mass="15747">MPLNIVKLCVGVSEIDELESWVKDCKAGRDTLDHVTRMFPKRRDEILPGGSLYWVLRGMILCRQPIAALEPVTGADGIERCRIVFKPQIIPVRPVPRRAFQGWRYLEDSDSPPDLPRSSRIEGMPEKLRRELAELGLL</sequence>
<evidence type="ECO:0000313" key="1">
    <source>
        <dbReference type="EMBL" id="PZF76847.1"/>
    </source>
</evidence>
<dbReference type="PIRSF" id="PIRSF032025">
    <property type="entry name" value="UCP032025"/>
    <property type="match status" value="1"/>
</dbReference>
<dbReference type="EMBL" id="QKVK01000004">
    <property type="protein sequence ID" value="PZF76847.1"/>
    <property type="molecule type" value="Genomic_DNA"/>
</dbReference>
<proteinExistence type="predicted"/>
<keyword evidence="2" id="KW-1185">Reference proteome</keyword>
<dbReference type="RefSeq" id="WP_111198359.1">
    <property type="nucleotide sequence ID" value="NZ_QKVK01000004.1"/>
</dbReference>
<accession>A0A2W2BLX7</accession>
<organism evidence="1 2">
    <name type="scientific">Aestuariivirga litoralis</name>
    <dbReference type="NCBI Taxonomy" id="2650924"/>
    <lineage>
        <taxon>Bacteria</taxon>
        <taxon>Pseudomonadati</taxon>
        <taxon>Pseudomonadota</taxon>
        <taxon>Alphaproteobacteria</taxon>
        <taxon>Hyphomicrobiales</taxon>
        <taxon>Aestuariivirgaceae</taxon>
        <taxon>Aestuariivirga</taxon>
    </lineage>
</organism>
<dbReference type="AlphaFoldDB" id="A0A2W2BLX7"/>
<name>A0A2W2BLX7_9HYPH</name>
<dbReference type="InterPro" id="IPR008320">
    <property type="entry name" value="UCP032025"/>
</dbReference>
<dbReference type="Pfam" id="PF07370">
    <property type="entry name" value="DUF1489"/>
    <property type="match status" value="1"/>
</dbReference>
<reference evidence="2" key="1">
    <citation type="submission" date="2018-06" db="EMBL/GenBank/DDBJ databases">
        <title>Aestuariibacter litoralis strain KCTC 52945T.</title>
        <authorList>
            <person name="Li X."/>
            <person name="Salam N."/>
            <person name="Li J.-L."/>
            <person name="Chen Y.-M."/>
            <person name="Yang Z.-W."/>
            <person name="Zhang L.-Y."/>
            <person name="Han M.-X."/>
            <person name="Xiao M."/>
            <person name="Li W.-J."/>
        </authorList>
    </citation>
    <scope>NUCLEOTIDE SEQUENCE [LARGE SCALE GENOMIC DNA]</scope>
    <source>
        <strain evidence="2">KCTC 52945</strain>
    </source>
</reference>
<comment type="caution">
    <text evidence="1">The sequence shown here is derived from an EMBL/GenBank/DDBJ whole genome shotgun (WGS) entry which is preliminary data.</text>
</comment>
<gene>
    <name evidence="1" type="ORF">DK847_10280</name>
</gene>
<dbReference type="Proteomes" id="UP000248795">
    <property type="component" value="Unassembled WGS sequence"/>
</dbReference>
<evidence type="ECO:0000313" key="2">
    <source>
        <dbReference type="Proteomes" id="UP000248795"/>
    </source>
</evidence>
<protein>
    <submittedName>
        <fullName evidence="1">DUF1489 domain-containing protein</fullName>
    </submittedName>
</protein>